<dbReference type="PANTHER" id="PTHR48063:SF98">
    <property type="entry name" value="LRR RECEPTOR-LIKE SERINE_THREONINE-PROTEIN KINASE FLS2"/>
    <property type="match status" value="1"/>
</dbReference>
<proteinExistence type="inferred from homology"/>
<dbReference type="InterPro" id="IPR046956">
    <property type="entry name" value="RLP23-like"/>
</dbReference>
<organism evidence="12 13">
    <name type="scientific">Rhododendron simsii</name>
    <name type="common">Sims's rhododendron</name>
    <dbReference type="NCBI Taxonomy" id="118357"/>
    <lineage>
        <taxon>Eukaryota</taxon>
        <taxon>Viridiplantae</taxon>
        <taxon>Streptophyta</taxon>
        <taxon>Embryophyta</taxon>
        <taxon>Tracheophyta</taxon>
        <taxon>Spermatophyta</taxon>
        <taxon>Magnoliopsida</taxon>
        <taxon>eudicotyledons</taxon>
        <taxon>Gunneridae</taxon>
        <taxon>Pentapetalae</taxon>
        <taxon>asterids</taxon>
        <taxon>Ericales</taxon>
        <taxon>Ericaceae</taxon>
        <taxon>Ericoideae</taxon>
        <taxon>Rhodoreae</taxon>
        <taxon>Rhododendron</taxon>
    </lineage>
</organism>
<protein>
    <submittedName>
        <fullName evidence="12">Uncharacterized protein</fullName>
    </submittedName>
</protein>
<evidence type="ECO:0000256" key="5">
    <source>
        <dbReference type="ARBA" id="ARBA00022692"/>
    </source>
</evidence>
<evidence type="ECO:0000256" key="9">
    <source>
        <dbReference type="ARBA" id="ARBA00023136"/>
    </source>
</evidence>
<comment type="similarity">
    <text evidence="2">Belongs to the RLP family.</text>
</comment>
<dbReference type="FunFam" id="3.80.10.10:FF:000383">
    <property type="entry name" value="Leucine-rich repeat receptor protein kinase EMS1"/>
    <property type="match status" value="1"/>
</dbReference>
<keyword evidence="13" id="KW-1185">Reference proteome</keyword>
<dbReference type="PANTHER" id="PTHR48063">
    <property type="entry name" value="LRR RECEPTOR-LIKE KINASE"/>
    <property type="match status" value="1"/>
</dbReference>
<dbReference type="InterPro" id="IPR003591">
    <property type="entry name" value="Leu-rich_rpt_typical-subtyp"/>
</dbReference>
<comment type="subcellular location">
    <subcellularLocation>
        <location evidence="1">Cell membrane</location>
        <topology evidence="1">Single-pass type I membrane protein</topology>
    </subcellularLocation>
</comment>
<dbReference type="Pfam" id="PF00560">
    <property type="entry name" value="LRR_1"/>
    <property type="match status" value="14"/>
</dbReference>
<evidence type="ECO:0000313" key="13">
    <source>
        <dbReference type="Proteomes" id="UP000626092"/>
    </source>
</evidence>
<dbReference type="Pfam" id="PF13855">
    <property type="entry name" value="LRR_8"/>
    <property type="match status" value="1"/>
</dbReference>
<dbReference type="InterPro" id="IPR032675">
    <property type="entry name" value="LRR_dom_sf"/>
</dbReference>
<dbReference type="EMBL" id="WJXA01000003">
    <property type="protein sequence ID" value="KAF7147481.1"/>
    <property type="molecule type" value="Genomic_DNA"/>
</dbReference>
<evidence type="ECO:0000256" key="4">
    <source>
        <dbReference type="ARBA" id="ARBA00022614"/>
    </source>
</evidence>
<dbReference type="AlphaFoldDB" id="A0A834H4E3"/>
<dbReference type="FunFam" id="3.80.10.10:FF:000111">
    <property type="entry name" value="LRR receptor-like serine/threonine-protein kinase ERECTA"/>
    <property type="match status" value="1"/>
</dbReference>
<keyword evidence="8 11" id="KW-1133">Transmembrane helix</keyword>
<reference evidence="12" key="1">
    <citation type="submission" date="2019-11" db="EMBL/GenBank/DDBJ databases">
        <authorList>
            <person name="Liu Y."/>
            <person name="Hou J."/>
            <person name="Li T.-Q."/>
            <person name="Guan C.-H."/>
            <person name="Wu X."/>
            <person name="Wu H.-Z."/>
            <person name="Ling F."/>
            <person name="Zhang R."/>
            <person name="Shi X.-G."/>
            <person name="Ren J.-P."/>
            <person name="Chen E.-F."/>
            <person name="Sun J.-M."/>
        </authorList>
    </citation>
    <scope>NUCLEOTIDE SEQUENCE</scope>
    <source>
        <strain evidence="12">Adult_tree_wgs_1</strain>
        <tissue evidence="12">Leaves</tissue>
    </source>
</reference>
<keyword evidence="5 11" id="KW-0812">Transmembrane</keyword>
<keyword evidence="4" id="KW-0433">Leucine-rich repeat</keyword>
<dbReference type="SMART" id="SM00369">
    <property type="entry name" value="LRR_TYP"/>
    <property type="match status" value="10"/>
</dbReference>
<evidence type="ECO:0000256" key="7">
    <source>
        <dbReference type="ARBA" id="ARBA00022737"/>
    </source>
</evidence>
<accession>A0A834H4E3</accession>
<dbReference type="FunFam" id="3.80.10.10:FF:000095">
    <property type="entry name" value="LRR receptor-like serine/threonine-protein kinase GSO1"/>
    <property type="match status" value="2"/>
</dbReference>
<evidence type="ECO:0000256" key="2">
    <source>
        <dbReference type="ARBA" id="ARBA00009592"/>
    </source>
</evidence>
<dbReference type="Gene3D" id="3.80.10.10">
    <property type="entry name" value="Ribonuclease Inhibitor"/>
    <property type="match status" value="5"/>
</dbReference>
<dbReference type="OrthoDB" id="1600340at2759"/>
<evidence type="ECO:0000256" key="6">
    <source>
        <dbReference type="ARBA" id="ARBA00022729"/>
    </source>
</evidence>
<keyword evidence="9 11" id="KW-0472">Membrane</keyword>
<dbReference type="InterPro" id="IPR001611">
    <property type="entry name" value="Leu-rich_rpt"/>
</dbReference>
<comment type="caution">
    <text evidence="12">The sequence shown here is derived from an EMBL/GenBank/DDBJ whole genome shotgun (WGS) entry which is preliminary data.</text>
</comment>
<evidence type="ECO:0000256" key="11">
    <source>
        <dbReference type="SAM" id="Phobius"/>
    </source>
</evidence>
<keyword evidence="7" id="KW-0677">Repeat</keyword>
<evidence type="ECO:0000256" key="1">
    <source>
        <dbReference type="ARBA" id="ARBA00004251"/>
    </source>
</evidence>
<dbReference type="GO" id="GO:0005886">
    <property type="term" value="C:plasma membrane"/>
    <property type="evidence" value="ECO:0007669"/>
    <property type="project" value="UniProtKB-SubCell"/>
</dbReference>
<keyword evidence="6" id="KW-0732">Signal</keyword>
<keyword evidence="3" id="KW-1003">Cell membrane</keyword>
<evidence type="ECO:0000256" key="8">
    <source>
        <dbReference type="ARBA" id="ARBA00022989"/>
    </source>
</evidence>
<gene>
    <name evidence="12" type="ORF">RHSIM_Rhsim03G0158600</name>
</gene>
<dbReference type="GO" id="GO:0051707">
    <property type="term" value="P:response to other organism"/>
    <property type="evidence" value="ECO:0007669"/>
    <property type="project" value="UniProtKB-ARBA"/>
</dbReference>
<name>A0A834H4E3_RHOSS</name>
<keyword evidence="10" id="KW-0325">Glycoprotein</keyword>
<feature type="transmembrane region" description="Helical" evidence="11">
    <location>
        <begin position="943"/>
        <end position="961"/>
    </location>
</feature>
<dbReference type="GO" id="GO:0006952">
    <property type="term" value="P:defense response"/>
    <property type="evidence" value="ECO:0007669"/>
    <property type="project" value="UniProtKB-ARBA"/>
</dbReference>
<evidence type="ECO:0000313" key="12">
    <source>
        <dbReference type="EMBL" id="KAF7147481.1"/>
    </source>
</evidence>
<evidence type="ECO:0000256" key="3">
    <source>
        <dbReference type="ARBA" id="ARBA00022475"/>
    </source>
</evidence>
<dbReference type="PRINTS" id="PR00019">
    <property type="entry name" value="LEURICHRPT"/>
</dbReference>
<dbReference type="Proteomes" id="UP000626092">
    <property type="component" value="Unassembled WGS sequence"/>
</dbReference>
<dbReference type="SUPFAM" id="SSF52058">
    <property type="entry name" value="L domain-like"/>
    <property type="match status" value="3"/>
</dbReference>
<evidence type="ECO:0000256" key="10">
    <source>
        <dbReference type="ARBA" id="ARBA00023180"/>
    </source>
</evidence>
<sequence length="998" mass="111633">MGARDTFPSWLSEVWTRHAITNFPHIQYSNWTGVVCDNFTGHVREIRLRSPSYEGSYENDAEYEAYLRYQLGGKLNPSLLDLKHLQYLDLSNNDFDGAHIPSFIGSIATLRYLNLSGAGFSGTIPPQLGNVTTMRYLDLGSNDRLLCGNLQWLSRLVLLQHLDMSRVNLSKALDWLQVTSNLPSLVELHLSGCELEYVVSPSSTNKINFTSLDVLDLSGNNLGSSVPGWILSLNHLVSLDLIYCLFEGPLPSGLQNMTSLRVLDWSFNYFNSTIPNWLYSLSHLESLILSGNRLHGAVSIAIENLTSLVSLDLSNNQLQGSIPTSLGKLCKLKTIDLSYNEFSGEVADIFVGFSRCESNKLETFHSRWNYLRGHLPYELGQLTSLANFNLYSNSFSGPIPASIGRLSSLISLDLSNNKFNGTLPESVGRLGKFESLYISDNLLEGVVSDVHFASLTKLRDLDAGGNNLTLNTSENWVPPFQVEILMLNSWTLGPQFPLWLPSQMKLNYLGIANTRISDSIPTLFWSNLSKLKYANLSHNQIYGEISSILNVEGFSPATIDLSSNLFNGSLALVSPNLTWLDLSNNSFSGSIYHMLCDKGEESNRLSYLNIGHNRLSGKIPDCWKHWQSLVIIKLENNNLEGSIPSSILRLPNLKSLHLRHNNLTGELPQTLRNCSSLSVIDLGENKLTGTIPPWMGNAMLGLIVLDLRSNNFLGKLPYELCLLSSLQILDVAHNNLFGHVPRCFANFSVMTNTRNSSYSSYFRFYSPFLMNYSVFRDIGFNAQDNAFLVTKGRDVEYRTTLGLVTSMDLSGNNLSGEIPEELTKLVGLWSLNLSGNHLTGRIPRNIGDMRQLESLDLSLNQLSGVIPPSMSSLTFLSHLNLSFNNLTGTIPSNTQLQSMNESSFYGNNLCGPPLASCNPDKILPPKVDRQANEEEEGEGFSEALFFASMALGFAVGFWIVLGPIQFKRSWRITYFRVLEDIWHKLCDFIFEFRYIFRR</sequence>